<keyword evidence="6" id="KW-1185">Reference proteome</keyword>
<evidence type="ECO:0000256" key="3">
    <source>
        <dbReference type="PROSITE-ProRule" id="PRU00175"/>
    </source>
</evidence>
<protein>
    <submittedName>
        <fullName evidence="7">RING-type domain-containing protein</fullName>
    </submittedName>
</protein>
<dbReference type="OrthoDB" id="5600418at2759"/>
<name>A0A183E203_9BILA</name>
<evidence type="ECO:0000256" key="2">
    <source>
        <dbReference type="ARBA" id="ARBA00022833"/>
    </source>
</evidence>
<feature type="domain" description="RING-type" evidence="4">
    <location>
        <begin position="26"/>
        <end position="57"/>
    </location>
</feature>
<dbReference type="PANTHER" id="PTHR16047">
    <property type="entry name" value="RFWD3 PROTEIN"/>
    <property type="match status" value="1"/>
</dbReference>
<keyword evidence="2" id="KW-0862">Zinc</keyword>
<keyword evidence="1 3" id="KW-0479">Metal-binding</keyword>
<dbReference type="InterPro" id="IPR013083">
    <property type="entry name" value="Znf_RING/FYVE/PHD"/>
</dbReference>
<dbReference type="GO" id="GO:0004842">
    <property type="term" value="F:ubiquitin-protein transferase activity"/>
    <property type="evidence" value="ECO:0007669"/>
    <property type="project" value="InterPro"/>
</dbReference>
<sequence>MALLTSTFSPSTVHASRALEHRYKNVVCLKCGHLFGQSCIERWIRRNTKNASCPQCKERARLTDIRRLYTSIVKVREKPYIASC</sequence>
<evidence type="ECO:0000313" key="7">
    <source>
        <dbReference type="WBParaSite" id="GPUH_0001501401-mRNA-1"/>
    </source>
</evidence>
<dbReference type="Gene3D" id="3.30.40.10">
    <property type="entry name" value="Zinc/RING finger domain, C3HC4 (zinc finger)"/>
    <property type="match status" value="1"/>
</dbReference>
<evidence type="ECO:0000313" key="5">
    <source>
        <dbReference type="EMBL" id="VDN25161.1"/>
    </source>
</evidence>
<dbReference type="Proteomes" id="UP000271098">
    <property type="component" value="Unassembled WGS sequence"/>
</dbReference>
<dbReference type="WBParaSite" id="GPUH_0001501401-mRNA-1">
    <property type="protein sequence ID" value="GPUH_0001501401-mRNA-1"/>
    <property type="gene ID" value="GPUH_0001501401"/>
</dbReference>
<organism evidence="7">
    <name type="scientific">Gongylonema pulchrum</name>
    <dbReference type="NCBI Taxonomy" id="637853"/>
    <lineage>
        <taxon>Eukaryota</taxon>
        <taxon>Metazoa</taxon>
        <taxon>Ecdysozoa</taxon>
        <taxon>Nematoda</taxon>
        <taxon>Chromadorea</taxon>
        <taxon>Rhabditida</taxon>
        <taxon>Spirurina</taxon>
        <taxon>Spiruromorpha</taxon>
        <taxon>Spiruroidea</taxon>
        <taxon>Gongylonematidae</taxon>
        <taxon>Gongylonema</taxon>
    </lineage>
</organism>
<dbReference type="Pfam" id="PF13639">
    <property type="entry name" value="zf-RING_2"/>
    <property type="match status" value="1"/>
</dbReference>
<dbReference type="PROSITE" id="PS50089">
    <property type="entry name" value="ZF_RING_2"/>
    <property type="match status" value="1"/>
</dbReference>
<reference evidence="5 6" key="2">
    <citation type="submission" date="2018-11" db="EMBL/GenBank/DDBJ databases">
        <authorList>
            <consortium name="Pathogen Informatics"/>
        </authorList>
    </citation>
    <scope>NUCLEOTIDE SEQUENCE [LARGE SCALE GENOMIC DNA]</scope>
</reference>
<dbReference type="InterPro" id="IPR037381">
    <property type="entry name" value="RFWD3"/>
</dbReference>
<proteinExistence type="predicted"/>
<evidence type="ECO:0000313" key="6">
    <source>
        <dbReference type="Proteomes" id="UP000271098"/>
    </source>
</evidence>
<evidence type="ECO:0000259" key="4">
    <source>
        <dbReference type="PROSITE" id="PS50089"/>
    </source>
</evidence>
<dbReference type="GO" id="GO:0005634">
    <property type="term" value="C:nucleus"/>
    <property type="evidence" value="ECO:0007669"/>
    <property type="project" value="InterPro"/>
</dbReference>
<dbReference type="EMBL" id="UYRT01081903">
    <property type="protein sequence ID" value="VDN25161.1"/>
    <property type="molecule type" value="Genomic_DNA"/>
</dbReference>
<evidence type="ECO:0000256" key="1">
    <source>
        <dbReference type="ARBA" id="ARBA00022771"/>
    </source>
</evidence>
<dbReference type="PANTHER" id="PTHR16047:SF7">
    <property type="entry name" value="E3 UBIQUITIN-PROTEIN LIGASE RFWD3"/>
    <property type="match status" value="1"/>
</dbReference>
<dbReference type="GO" id="GO:0008270">
    <property type="term" value="F:zinc ion binding"/>
    <property type="evidence" value="ECO:0007669"/>
    <property type="project" value="UniProtKB-KW"/>
</dbReference>
<dbReference type="InterPro" id="IPR001841">
    <property type="entry name" value="Znf_RING"/>
</dbReference>
<keyword evidence="1 3" id="KW-0863">Zinc-finger</keyword>
<accession>A0A183E203</accession>
<reference evidence="7" key="1">
    <citation type="submission" date="2016-06" db="UniProtKB">
        <authorList>
            <consortium name="WormBaseParasite"/>
        </authorList>
    </citation>
    <scope>IDENTIFICATION</scope>
</reference>
<dbReference type="AlphaFoldDB" id="A0A183E203"/>
<gene>
    <name evidence="5" type="ORF">GPUH_LOCUS14994</name>
</gene>
<dbReference type="GO" id="GO:0036297">
    <property type="term" value="P:interstrand cross-link repair"/>
    <property type="evidence" value="ECO:0007669"/>
    <property type="project" value="InterPro"/>
</dbReference>
<dbReference type="SUPFAM" id="SSF57850">
    <property type="entry name" value="RING/U-box"/>
    <property type="match status" value="1"/>
</dbReference>
<dbReference type="GO" id="GO:0016567">
    <property type="term" value="P:protein ubiquitination"/>
    <property type="evidence" value="ECO:0007669"/>
    <property type="project" value="InterPro"/>
</dbReference>